<comment type="caution">
    <text evidence="2">The sequence shown here is derived from an EMBL/GenBank/DDBJ whole genome shotgun (WGS) entry which is preliminary data.</text>
</comment>
<dbReference type="Pfam" id="PF24875">
    <property type="entry name" value="DUF7736"/>
    <property type="match status" value="1"/>
</dbReference>
<accession>A0A9X1NBS7</accession>
<evidence type="ECO:0000313" key="2">
    <source>
        <dbReference type="EMBL" id="MCD5310934.1"/>
    </source>
</evidence>
<dbReference type="AlphaFoldDB" id="A0A9X1NBS7"/>
<reference evidence="2" key="1">
    <citation type="submission" date="2021-11" db="EMBL/GenBank/DDBJ databases">
        <title>Streptomyces corallinus and Kineosporia corallina sp. nov., two new coral-derived marine actinobacteria.</title>
        <authorList>
            <person name="Buangrab K."/>
            <person name="Sutthacheep M."/>
            <person name="Yeemin T."/>
            <person name="Harunari E."/>
            <person name="Igarashi Y."/>
            <person name="Sripreechasak P."/>
            <person name="Kanchanasin P."/>
            <person name="Tanasupawat S."/>
            <person name="Phongsopitanun W."/>
        </authorList>
    </citation>
    <scope>NUCLEOTIDE SEQUENCE</scope>
    <source>
        <strain evidence="2">JCM 31032</strain>
    </source>
</reference>
<feature type="domain" description="DUF7736" evidence="1">
    <location>
        <begin position="6"/>
        <end position="65"/>
    </location>
</feature>
<dbReference type="Proteomes" id="UP001138997">
    <property type="component" value="Unassembled WGS sequence"/>
</dbReference>
<evidence type="ECO:0000313" key="3">
    <source>
        <dbReference type="Proteomes" id="UP001138997"/>
    </source>
</evidence>
<organism evidence="2 3">
    <name type="scientific">Kineosporia babensis</name>
    <dbReference type="NCBI Taxonomy" id="499548"/>
    <lineage>
        <taxon>Bacteria</taxon>
        <taxon>Bacillati</taxon>
        <taxon>Actinomycetota</taxon>
        <taxon>Actinomycetes</taxon>
        <taxon>Kineosporiales</taxon>
        <taxon>Kineosporiaceae</taxon>
        <taxon>Kineosporia</taxon>
    </lineage>
</organism>
<keyword evidence="3" id="KW-1185">Reference proteome</keyword>
<name>A0A9X1NBS7_9ACTN</name>
<sequence length="126" mass="14207">MSARDFHVGDLISVHSGRLVSPRHVDGLYDLLGWMTGDNLMTHQLPSASRIAQPYLEDQHPWLKDVTVPDWINSQATLEKWLSEIVPVLGEMHAVEQMPAMAWGVHDPIEDLRAIRPDLPIVTIGR</sequence>
<protein>
    <recommendedName>
        <fullName evidence="1">DUF7736 domain-containing protein</fullName>
    </recommendedName>
</protein>
<evidence type="ECO:0000259" key="1">
    <source>
        <dbReference type="Pfam" id="PF24875"/>
    </source>
</evidence>
<dbReference type="RefSeq" id="WP_231440110.1">
    <property type="nucleotide sequence ID" value="NZ_JAJOMB010000003.1"/>
</dbReference>
<proteinExistence type="predicted"/>
<dbReference type="EMBL" id="JAJOMB010000003">
    <property type="protein sequence ID" value="MCD5310934.1"/>
    <property type="molecule type" value="Genomic_DNA"/>
</dbReference>
<dbReference type="InterPro" id="IPR056638">
    <property type="entry name" value="DUF7736"/>
</dbReference>
<gene>
    <name evidence="2" type="ORF">LR394_08505</name>
</gene>